<name>A0ABQ9WNL0_9EUKA</name>
<evidence type="ECO:0000313" key="1">
    <source>
        <dbReference type="EMBL" id="KAK2941076.1"/>
    </source>
</evidence>
<gene>
    <name evidence="1" type="ORF">BLNAU_24010</name>
</gene>
<dbReference type="Proteomes" id="UP001281761">
    <property type="component" value="Unassembled WGS sequence"/>
</dbReference>
<reference evidence="1 2" key="1">
    <citation type="journal article" date="2022" name="bioRxiv">
        <title>Genomics of Preaxostyla Flagellates Illuminates Evolutionary Transitions and the Path Towards Mitochondrial Loss.</title>
        <authorList>
            <person name="Novak L.V.F."/>
            <person name="Treitli S.C."/>
            <person name="Pyrih J."/>
            <person name="Halakuc P."/>
            <person name="Pipaliya S.V."/>
            <person name="Vacek V."/>
            <person name="Brzon O."/>
            <person name="Soukal P."/>
            <person name="Eme L."/>
            <person name="Dacks J.B."/>
            <person name="Karnkowska A."/>
            <person name="Elias M."/>
            <person name="Hampl V."/>
        </authorList>
    </citation>
    <scope>NUCLEOTIDE SEQUENCE [LARGE SCALE GENOMIC DNA]</scope>
    <source>
        <strain evidence="1">NAU3</strain>
        <tissue evidence="1">Gut</tissue>
    </source>
</reference>
<comment type="caution">
    <text evidence="1">The sequence shown here is derived from an EMBL/GenBank/DDBJ whole genome shotgun (WGS) entry which is preliminary data.</text>
</comment>
<dbReference type="EMBL" id="JARBJD010000554">
    <property type="protein sequence ID" value="KAK2941076.1"/>
    <property type="molecule type" value="Genomic_DNA"/>
</dbReference>
<evidence type="ECO:0000313" key="2">
    <source>
        <dbReference type="Proteomes" id="UP001281761"/>
    </source>
</evidence>
<keyword evidence="2" id="KW-1185">Reference proteome</keyword>
<protein>
    <recommendedName>
        <fullName evidence="3">Transposase</fullName>
    </recommendedName>
</protein>
<sequence>MVKHQNESKIALHILSSYRRGLTTKQCLEEGELSSVLPDRNGGTFSRPRNMQLRQRLREVIETNKRSSLKIASTAECHRTTAKKILTKELGFAGGGVKKIPHTLLHKTKSTESICAKSLLKS</sequence>
<evidence type="ECO:0008006" key="3">
    <source>
        <dbReference type="Google" id="ProtNLM"/>
    </source>
</evidence>
<organism evidence="1 2">
    <name type="scientific">Blattamonas nauphoetae</name>
    <dbReference type="NCBI Taxonomy" id="2049346"/>
    <lineage>
        <taxon>Eukaryota</taxon>
        <taxon>Metamonada</taxon>
        <taxon>Preaxostyla</taxon>
        <taxon>Oxymonadida</taxon>
        <taxon>Blattamonas</taxon>
    </lineage>
</organism>
<accession>A0ABQ9WNL0</accession>
<proteinExistence type="predicted"/>